<evidence type="ECO:0000256" key="2">
    <source>
        <dbReference type="ARBA" id="ARBA00022630"/>
    </source>
</evidence>
<feature type="transmembrane region" description="Helical" evidence="5">
    <location>
        <begin position="109"/>
        <end position="130"/>
    </location>
</feature>
<name>A0A2I1K3X0_9LACT</name>
<dbReference type="InterPro" id="IPR001433">
    <property type="entry name" value="OxRdtase_FAD/NAD-bd"/>
</dbReference>
<keyword evidence="5" id="KW-0812">Transmembrane</keyword>
<keyword evidence="5" id="KW-1133">Transmembrane helix</keyword>
<comment type="caution">
    <text evidence="7">The sequence shown here is derived from an EMBL/GenBank/DDBJ whole genome shotgun (WGS) entry which is preliminary data.</text>
</comment>
<dbReference type="Pfam" id="PF00175">
    <property type="entry name" value="NAD_binding_1"/>
    <property type="match status" value="1"/>
</dbReference>
<organism evidence="7 8">
    <name type="scientific">Falseniella ignava</name>
    <dbReference type="NCBI Taxonomy" id="137730"/>
    <lineage>
        <taxon>Bacteria</taxon>
        <taxon>Bacillati</taxon>
        <taxon>Bacillota</taxon>
        <taxon>Bacilli</taxon>
        <taxon>Lactobacillales</taxon>
        <taxon>Aerococcaceae</taxon>
        <taxon>Falseniella</taxon>
    </lineage>
</organism>
<feature type="transmembrane region" description="Helical" evidence="5">
    <location>
        <begin position="76"/>
        <end position="97"/>
    </location>
</feature>
<dbReference type="RefSeq" id="WP_101953955.1">
    <property type="nucleotide sequence ID" value="NZ_PKHE01000004.1"/>
</dbReference>
<evidence type="ECO:0000313" key="8">
    <source>
        <dbReference type="Proteomes" id="UP000234384"/>
    </source>
</evidence>
<comment type="cofactor">
    <cofactor evidence="1">
        <name>FAD</name>
        <dbReference type="ChEBI" id="CHEBI:57692"/>
    </cofactor>
</comment>
<dbReference type="InterPro" id="IPR001834">
    <property type="entry name" value="CBR-like"/>
</dbReference>
<feature type="transmembrane region" description="Helical" evidence="5">
    <location>
        <begin position="183"/>
        <end position="200"/>
    </location>
</feature>
<keyword evidence="4" id="KW-0560">Oxidoreductase</keyword>
<evidence type="ECO:0000256" key="5">
    <source>
        <dbReference type="SAM" id="Phobius"/>
    </source>
</evidence>
<gene>
    <name evidence="7" type="ORF">CYJ57_02590</name>
</gene>
<keyword evidence="3" id="KW-0274">FAD</keyword>
<feature type="transmembrane region" description="Helical" evidence="5">
    <location>
        <begin position="7"/>
        <end position="25"/>
    </location>
</feature>
<dbReference type="SUPFAM" id="SSF52343">
    <property type="entry name" value="Ferredoxin reductase-like, C-terminal NADP-linked domain"/>
    <property type="match status" value="1"/>
</dbReference>
<keyword evidence="5" id="KW-0472">Membrane</keyword>
<feature type="transmembrane region" description="Helical" evidence="5">
    <location>
        <begin position="318"/>
        <end position="339"/>
    </location>
</feature>
<evidence type="ECO:0000256" key="3">
    <source>
        <dbReference type="ARBA" id="ARBA00022827"/>
    </source>
</evidence>
<evidence type="ECO:0000313" key="7">
    <source>
        <dbReference type="EMBL" id="PKY90339.1"/>
    </source>
</evidence>
<dbReference type="AlphaFoldDB" id="A0A2I1K3X0"/>
<proteinExistence type="predicted"/>
<protein>
    <recommendedName>
        <fullName evidence="6">Oxidoreductase FAD/NAD(P)-binding domain-containing protein</fullName>
    </recommendedName>
</protein>
<feature type="domain" description="Oxidoreductase FAD/NAD(P)-binding" evidence="6">
    <location>
        <begin position="322"/>
        <end position="426"/>
    </location>
</feature>
<dbReference type="Proteomes" id="UP000234384">
    <property type="component" value="Unassembled WGS sequence"/>
</dbReference>
<evidence type="ECO:0000259" key="6">
    <source>
        <dbReference type="Pfam" id="PF00175"/>
    </source>
</evidence>
<sequence>MTHKNRYQWFLPIITVFMFITLFAAVLRQSNPLTMVELLALTSGIYSYVLLLMIAFLSTPLKWLRKKITEEHQKDILTGFFVLLFVFVAIHLLTRLAIPTLIIDSISSILGYISLVLLVTIVLLTIIFSPQSFGIARNKLKKITASRFSHFINLWMSRVVVIATLVAYFHITLIPLYNQNNLFMTFINLYSLIILGVYAFKTFQSYTSPKYKLIDSTRITAQHYLITTQSNDAQLNQYQPGDIFNIRFKQGNKIITDNPLKAYTLPDSFAGNQLRFVVKDSTPEQVFQNNISQGDNVILEGPNQNEARNILKNQARSLYLFTAGSGIFSGLSLIQQLLYQEKSEQPITLIWSLTSEEDIYLLDILNTLKETFLNFNYRIILTNEKTTQYDYGFIDATYLEQLLNNNDLDTTSFITSGPKTFVQATETFLQQMNVPEKHIFTEY</sequence>
<reference evidence="7 8" key="1">
    <citation type="submission" date="2017-12" db="EMBL/GenBank/DDBJ databases">
        <title>Phylogenetic diversity of female urinary microbiome.</title>
        <authorList>
            <person name="Thomas-White K."/>
            <person name="Wolfe A.J."/>
        </authorList>
    </citation>
    <scope>NUCLEOTIDE SEQUENCE [LARGE SCALE GENOMIC DNA]</scope>
    <source>
        <strain evidence="7 8">UMB0898</strain>
    </source>
</reference>
<dbReference type="Gene3D" id="3.40.50.80">
    <property type="entry name" value="Nucleotide-binding domain of ferredoxin-NADP reductase (FNR) module"/>
    <property type="match status" value="1"/>
</dbReference>
<accession>A0A2I1K3X0</accession>
<dbReference type="GO" id="GO:0016491">
    <property type="term" value="F:oxidoreductase activity"/>
    <property type="evidence" value="ECO:0007669"/>
    <property type="project" value="UniProtKB-KW"/>
</dbReference>
<dbReference type="PANTHER" id="PTHR19370">
    <property type="entry name" value="NADH-CYTOCHROME B5 REDUCTASE"/>
    <property type="match status" value="1"/>
</dbReference>
<dbReference type="EMBL" id="PKHE01000004">
    <property type="protein sequence ID" value="PKY90339.1"/>
    <property type="molecule type" value="Genomic_DNA"/>
</dbReference>
<feature type="transmembrane region" description="Helical" evidence="5">
    <location>
        <begin position="151"/>
        <end position="171"/>
    </location>
</feature>
<keyword evidence="2" id="KW-0285">Flavoprotein</keyword>
<evidence type="ECO:0000256" key="1">
    <source>
        <dbReference type="ARBA" id="ARBA00001974"/>
    </source>
</evidence>
<dbReference type="OrthoDB" id="573132at2"/>
<feature type="transmembrane region" description="Helical" evidence="5">
    <location>
        <begin position="45"/>
        <end position="64"/>
    </location>
</feature>
<evidence type="ECO:0000256" key="4">
    <source>
        <dbReference type="ARBA" id="ARBA00023002"/>
    </source>
</evidence>
<dbReference type="InterPro" id="IPR039261">
    <property type="entry name" value="FNR_nucleotide-bd"/>
</dbReference>